<dbReference type="InterPro" id="IPR001611">
    <property type="entry name" value="Leu-rich_rpt"/>
</dbReference>
<dbReference type="Proteomes" id="UP001159363">
    <property type="component" value="Chromosome 14"/>
</dbReference>
<keyword evidence="4" id="KW-0472">Membrane</keyword>
<evidence type="ECO:0000313" key="6">
    <source>
        <dbReference type="Proteomes" id="UP001159363"/>
    </source>
</evidence>
<dbReference type="SMART" id="SM00369">
    <property type="entry name" value="LRR_TYP"/>
    <property type="match status" value="10"/>
</dbReference>
<dbReference type="Gene3D" id="3.80.10.10">
    <property type="entry name" value="Ribonuclease Inhibitor"/>
    <property type="match status" value="2"/>
</dbReference>
<protein>
    <submittedName>
        <fullName evidence="5">Uncharacterized protein</fullName>
    </submittedName>
</protein>
<keyword evidence="4" id="KW-0812">Transmembrane</keyword>
<dbReference type="Pfam" id="PF13855">
    <property type="entry name" value="LRR_8"/>
    <property type="match status" value="3"/>
</dbReference>
<gene>
    <name evidence="5" type="ORF">PR048_031057</name>
</gene>
<dbReference type="EMBL" id="JARBHB010000015">
    <property type="protein sequence ID" value="KAJ8867258.1"/>
    <property type="molecule type" value="Genomic_DNA"/>
</dbReference>
<evidence type="ECO:0000256" key="1">
    <source>
        <dbReference type="ARBA" id="ARBA00022614"/>
    </source>
</evidence>
<dbReference type="PROSITE" id="PS51450">
    <property type="entry name" value="LRR"/>
    <property type="match status" value="1"/>
</dbReference>
<comment type="caution">
    <text evidence="5">The sequence shown here is derived from an EMBL/GenBank/DDBJ whole genome shotgun (WGS) entry which is preliminary data.</text>
</comment>
<keyword evidence="4" id="KW-1133">Transmembrane helix</keyword>
<dbReference type="PANTHER" id="PTHR45712:SF22">
    <property type="entry name" value="INSULIN-LIKE GROWTH FACTOR-BINDING PROTEIN COMPLEX ACID LABILE SUBUNIT"/>
    <property type="match status" value="1"/>
</dbReference>
<evidence type="ECO:0000256" key="3">
    <source>
        <dbReference type="SAM" id="MobiDB-lite"/>
    </source>
</evidence>
<feature type="region of interest" description="Disordered" evidence="3">
    <location>
        <begin position="1"/>
        <end position="58"/>
    </location>
</feature>
<dbReference type="InterPro" id="IPR032675">
    <property type="entry name" value="LRR_dom_sf"/>
</dbReference>
<evidence type="ECO:0000256" key="4">
    <source>
        <dbReference type="SAM" id="Phobius"/>
    </source>
</evidence>
<evidence type="ECO:0000313" key="5">
    <source>
        <dbReference type="EMBL" id="KAJ8867258.1"/>
    </source>
</evidence>
<keyword evidence="1" id="KW-0433">Leucine-rich repeat</keyword>
<accession>A0ABQ9G4Z4</accession>
<dbReference type="SUPFAM" id="SSF52058">
    <property type="entry name" value="L domain-like"/>
    <property type="match status" value="1"/>
</dbReference>
<dbReference type="InterPro" id="IPR003591">
    <property type="entry name" value="Leu-rich_rpt_typical-subtyp"/>
</dbReference>
<name>A0ABQ9G4Z4_9NEOP</name>
<feature type="transmembrane region" description="Helical" evidence="4">
    <location>
        <begin position="527"/>
        <end position="548"/>
    </location>
</feature>
<dbReference type="InterPro" id="IPR050333">
    <property type="entry name" value="SLRP"/>
</dbReference>
<dbReference type="PANTHER" id="PTHR45712">
    <property type="entry name" value="AGAP008170-PA"/>
    <property type="match status" value="1"/>
</dbReference>
<keyword evidence="2" id="KW-0677">Repeat</keyword>
<proteinExistence type="predicted"/>
<reference evidence="5 6" key="1">
    <citation type="submission" date="2023-02" db="EMBL/GenBank/DDBJ databases">
        <title>LHISI_Scaffold_Assembly.</title>
        <authorList>
            <person name="Stuart O.P."/>
            <person name="Cleave R."/>
            <person name="Magrath M.J.L."/>
            <person name="Mikheyev A.S."/>
        </authorList>
    </citation>
    <scope>NUCLEOTIDE SEQUENCE [LARGE SCALE GENOMIC DNA]</scope>
    <source>
        <strain evidence="5">Daus_M_001</strain>
        <tissue evidence="5">Leg muscle</tissue>
    </source>
</reference>
<keyword evidence="6" id="KW-1185">Reference proteome</keyword>
<sequence>MQGAGETVDPRENPPTSGIVWHDSHMRKSGSNPTRNRTRSAWVGGGPGPPGWEASSLTTTPPRPLEWIKVYPERTIIFYGVVHVTETQPSPMRCRAASRMLLPLICLATVLASATRTLAICPTSCKCDDDTLVVTCVQANLDVIPITLNPSIQRLVLRGNRVKTVDAAFQFYSELQYVDLSDNQLVTIPTRSFEAQRKLVELHLYHNRISSISNHTFVGLRALTVLSLRRNFLEEFPDQLFSSLSRLEELDLGQNRISRVDPRAFTGLASLKILYLDDNQLKAVPTPSFALLGSLAELHIGLNGFSQLPDDTFAGLGKLAVLDLSGAGLINISEHAFRGLAGLRYLGLVDNSLSAVPTSQLSSLSRLEELNIGQNDFPVLRQNAFKGLTNLRKLDISGAAMLQNVEKGALADNLNLETLILSSNKKLTSVEEGSLAGLPNLRHLVLRDNAFTVFPETLATWPELRKLDLADNPLECRCGLVWLRDLLSRRNATQVLCMAPPHLKERPLPSLSKDELGCALHDTRRQAIIGALCGSGVALLAVLGFLTYRYRRRFQAALKDYKWNNRAISRKEHEYQKTFSDEDYILELFAASSPSSAAGVFFLPGGGGEGRGRRAQQASNGHPCGECRPHDNGLARRHDVVCAVRYQNGHRQ</sequence>
<evidence type="ECO:0000256" key="2">
    <source>
        <dbReference type="ARBA" id="ARBA00022737"/>
    </source>
</evidence>
<organism evidence="5 6">
    <name type="scientific">Dryococelus australis</name>
    <dbReference type="NCBI Taxonomy" id="614101"/>
    <lineage>
        <taxon>Eukaryota</taxon>
        <taxon>Metazoa</taxon>
        <taxon>Ecdysozoa</taxon>
        <taxon>Arthropoda</taxon>
        <taxon>Hexapoda</taxon>
        <taxon>Insecta</taxon>
        <taxon>Pterygota</taxon>
        <taxon>Neoptera</taxon>
        <taxon>Polyneoptera</taxon>
        <taxon>Phasmatodea</taxon>
        <taxon>Verophasmatodea</taxon>
        <taxon>Anareolatae</taxon>
        <taxon>Phasmatidae</taxon>
        <taxon>Eurycanthinae</taxon>
        <taxon>Dryococelus</taxon>
    </lineage>
</organism>